<dbReference type="PANTHER" id="PTHR23508">
    <property type="entry name" value="CARBOXYLIC ACID TRANSPORTER PROTEIN HOMOLOG"/>
    <property type="match status" value="1"/>
</dbReference>
<dbReference type="GO" id="GO:0005886">
    <property type="term" value="C:plasma membrane"/>
    <property type="evidence" value="ECO:0007669"/>
    <property type="project" value="TreeGrafter"/>
</dbReference>
<keyword evidence="3 5" id="KW-1133">Transmembrane helix</keyword>
<dbReference type="GO" id="GO:0046943">
    <property type="term" value="F:carboxylic acid transmembrane transporter activity"/>
    <property type="evidence" value="ECO:0007669"/>
    <property type="project" value="TreeGrafter"/>
</dbReference>
<evidence type="ECO:0000256" key="1">
    <source>
        <dbReference type="ARBA" id="ARBA00004141"/>
    </source>
</evidence>
<feature type="domain" description="Major facilitator superfamily (MFS) profile" evidence="6">
    <location>
        <begin position="33"/>
        <end position="450"/>
    </location>
</feature>
<feature type="transmembrane region" description="Helical" evidence="5">
    <location>
        <begin position="306"/>
        <end position="323"/>
    </location>
</feature>
<dbReference type="EMBL" id="QNSE01000016">
    <property type="protein sequence ID" value="RBP79012.1"/>
    <property type="molecule type" value="Genomic_DNA"/>
</dbReference>
<evidence type="ECO:0000313" key="7">
    <source>
        <dbReference type="EMBL" id="RBP79012.1"/>
    </source>
</evidence>
<accession>A0A366IW56</accession>
<gene>
    <name evidence="7" type="ORF">DFP80_11635</name>
</gene>
<dbReference type="OrthoDB" id="7066727at2"/>
<dbReference type="Pfam" id="PF07690">
    <property type="entry name" value="MFS_1"/>
    <property type="match status" value="1"/>
</dbReference>
<dbReference type="InterPro" id="IPR011701">
    <property type="entry name" value="MFS"/>
</dbReference>
<comment type="caution">
    <text evidence="7">The sequence shown here is derived from an EMBL/GenBank/DDBJ whole genome shotgun (WGS) entry which is preliminary data.</text>
</comment>
<dbReference type="Gene3D" id="1.20.1250.20">
    <property type="entry name" value="MFS general substrate transporter like domains"/>
    <property type="match status" value="1"/>
</dbReference>
<feature type="transmembrane region" description="Helical" evidence="5">
    <location>
        <begin position="164"/>
        <end position="191"/>
    </location>
</feature>
<feature type="transmembrane region" description="Helical" evidence="5">
    <location>
        <begin position="335"/>
        <end position="352"/>
    </location>
</feature>
<evidence type="ECO:0000256" key="4">
    <source>
        <dbReference type="ARBA" id="ARBA00023136"/>
    </source>
</evidence>
<feature type="transmembrane region" description="Helical" evidence="5">
    <location>
        <begin position="197"/>
        <end position="214"/>
    </location>
</feature>
<keyword evidence="2 5" id="KW-0812">Transmembrane</keyword>
<feature type="transmembrane region" description="Helical" evidence="5">
    <location>
        <begin position="394"/>
        <end position="417"/>
    </location>
</feature>
<dbReference type="PANTHER" id="PTHR23508:SF10">
    <property type="entry name" value="CARBOXYLIC ACID TRANSPORTER PROTEIN HOMOLOG"/>
    <property type="match status" value="1"/>
</dbReference>
<protein>
    <submittedName>
        <fullName evidence="7">Sugar phosphate permease</fullName>
    </submittedName>
</protein>
<dbReference type="PROSITE" id="PS50850">
    <property type="entry name" value="MFS"/>
    <property type="match status" value="1"/>
</dbReference>
<feature type="transmembrane region" description="Helical" evidence="5">
    <location>
        <begin position="32"/>
        <end position="52"/>
    </location>
</feature>
<evidence type="ECO:0000259" key="6">
    <source>
        <dbReference type="PROSITE" id="PS50850"/>
    </source>
</evidence>
<evidence type="ECO:0000256" key="2">
    <source>
        <dbReference type="ARBA" id="ARBA00022692"/>
    </source>
</evidence>
<feature type="transmembrane region" description="Helical" evidence="5">
    <location>
        <begin position="358"/>
        <end position="382"/>
    </location>
</feature>
<feature type="transmembrane region" description="Helical" evidence="5">
    <location>
        <begin position="423"/>
        <end position="445"/>
    </location>
</feature>
<proteinExistence type="predicted"/>
<evidence type="ECO:0000256" key="5">
    <source>
        <dbReference type="SAM" id="Phobius"/>
    </source>
</evidence>
<keyword evidence="8" id="KW-1185">Reference proteome</keyword>
<dbReference type="AlphaFoldDB" id="A0A366IW56"/>
<dbReference type="InterPro" id="IPR036259">
    <property type="entry name" value="MFS_trans_sf"/>
</dbReference>
<reference evidence="7 8" key="1">
    <citation type="submission" date="2018-06" db="EMBL/GenBank/DDBJ databases">
        <title>Genomic Encyclopedia of Type Strains, Phase III (KMG-III): the genomes of soil and plant-associated and newly described type strains.</title>
        <authorList>
            <person name="Whitman W."/>
        </authorList>
    </citation>
    <scope>NUCLEOTIDE SEQUENCE [LARGE SCALE GENOMIC DNA]</scope>
    <source>
        <strain evidence="7 8">CECT 7377</strain>
    </source>
</reference>
<dbReference type="SUPFAM" id="SSF103473">
    <property type="entry name" value="MFS general substrate transporter"/>
    <property type="match status" value="1"/>
</dbReference>
<dbReference type="InterPro" id="IPR020846">
    <property type="entry name" value="MFS_dom"/>
</dbReference>
<dbReference type="RefSeq" id="WP_113918228.1">
    <property type="nucleotide sequence ID" value="NZ_QNSE01000016.1"/>
</dbReference>
<evidence type="ECO:0000313" key="8">
    <source>
        <dbReference type="Proteomes" id="UP000252792"/>
    </source>
</evidence>
<feature type="transmembrane region" description="Helical" evidence="5">
    <location>
        <begin position="270"/>
        <end position="294"/>
    </location>
</feature>
<feature type="transmembrane region" description="Helical" evidence="5">
    <location>
        <begin position="72"/>
        <end position="91"/>
    </location>
</feature>
<name>A0A366IW56_9GAMM</name>
<keyword evidence="4 5" id="KW-0472">Membrane</keyword>
<organism evidence="7 8">
    <name type="scientific">Marinomonas rhizomae</name>
    <dbReference type="NCBI Taxonomy" id="491948"/>
    <lineage>
        <taxon>Bacteria</taxon>
        <taxon>Pseudomonadati</taxon>
        <taxon>Pseudomonadota</taxon>
        <taxon>Gammaproteobacteria</taxon>
        <taxon>Oceanospirillales</taxon>
        <taxon>Oceanospirillaceae</taxon>
        <taxon>Marinomonas</taxon>
    </lineage>
</organism>
<comment type="subcellular location">
    <subcellularLocation>
        <location evidence="1">Membrane</location>
        <topology evidence="1">Multi-pass membrane protein</topology>
    </subcellularLocation>
</comment>
<dbReference type="InterPro" id="IPR005829">
    <property type="entry name" value="Sugar_transporter_CS"/>
</dbReference>
<evidence type="ECO:0000256" key="3">
    <source>
        <dbReference type="ARBA" id="ARBA00022989"/>
    </source>
</evidence>
<dbReference type="PROSITE" id="PS00216">
    <property type="entry name" value="SUGAR_TRANSPORT_1"/>
    <property type="match status" value="1"/>
</dbReference>
<dbReference type="Proteomes" id="UP000252792">
    <property type="component" value="Unassembled WGS sequence"/>
</dbReference>
<sequence length="454" mass="48525">MDTLGTQKEESIQEHKKAKWIPNKLTRKDVKFATWIAFIAWVLAVYDFILFGTLLPQMGNEYGWSEIEQAKIATWVAVGGAIVAFAIGPIVDRMGRKPGLIFTVGGAGLCSLFTAFGAGLGKGPLTIIRSVAGLGYAEQTVNATYLTEMYAAVDDPELQKKKGFIYSLVQGGWPIGALIAAGITAILLPIVGWQGNFIFAAIPSFILIFFALKLKETPQFQVHKRIRELREAGDDTSAKSLAIEHKVDYAEHESAGIAAAFKGTSLRATLVLGGAVLLNWFAIQVFSVLGTTVLTRVHDVSFENSLIILVASNLLGYLGYMSHGWLGDKIGRRNTIAIGWALGGIAFTGMLYGPSNQLAVVALYGLGLFFLIGPYAAALFFISESFPTSIRATAGAIVNAMGPIGAIFASLGSTAILSSGGDWQTSAFLFGSIPCFLSGLLILFARHVDPASVK</sequence>